<feature type="region of interest" description="Disordered" evidence="1">
    <location>
        <begin position="112"/>
        <end position="136"/>
    </location>
</feature>
<keyword evidence="3" id="KW-1185">Reference proteome</keyword>
<gene>
    <name evidence="2" type="ORF">G6F64_008140</name>
</gene>
<dbReference type="AlphaFoldDB" id="A0A9P7BQJ6"/>
<sequence length="136" mass="14914">MALPSNHRAGLTTHGRSQQQKRRTRSVCSSAQQPPPDHRRPSAPAAASNTPRLSIADRFMSPNYSNDSTSVQQNSTSPTMTSLELQNSTSTDFPTNASSTGRLSVAERFMHSITSDSSLSTYNQQYRDRSMSSFSV</sequence>
<dbReference type="EMBL" id="JAANQT010001293">
    <property type="protein sequence ID" value="KAG1305736.1"/>
    <property type="molecule type" value="Genomic_DNA"/>
</dbReference>
<evidence type="ECO:0000313" key="3">
    <source>
        <dbReference type="Proteomes" id="UP000716291"/>
    </source>
</evidence>
<dbReference type="Proteomes" id="UP000716291">
    <property type="component" value="Unassembled WGS sequence"/>
</dbReference>
<name>A0A9P7BQJ6_RHIOR</name>
<evidence type="ECO:0000313" key="2">
    <source>
        <dbReference type="EMBL" id="KAG1305736.1"/>
    </source>
</evidence>
<protein>
    <submittedName>
        <fullName evidence="2">Uncharacterized protein</fullName>
    </submittedName>
</protein>
<comment type="caution">
    <text evidence="2">The sequence shown here is derived from an EMBL/GenBank/DDBJ whole genome shotgun (WGS) entry which is preliminary data.</text>
</comment>
<organism evidence="2 3">
    <name type="scientific">Rhizopus oryzae</name>
    <name type="common">Mucormycosis agent</name>
    <name type="synonym">Rhizopus arrhizus var. delemar</name>
    <dbReference type="NCBI Taxonomy" id="64495"/>
    <lineage>
        <taxon>Eukaryota</taxon>
        <taxon>Fungi</taxon>
        <taxon>Fungi incertae sedis</taxon>
        <taxon>Mucoromycota</taxon>
        <taxon>Mucoromycotina</taxon>
        <taxon>Mucoromycetes</taxon>
        <taxon>Mucorales</taxon>
        <taxon>Mucorineae</taxon>
        <taxon>Rhizopodaceae</taxon>
        <taxon>Rhizopus</taxon>
    </lineage>
</organism>
<proteinExistence type="predicted"/>
<accession>A0A9P7BQJ6</accession>
<feature type="compositionally biased region" description="Polar residues" evidence="1">
    <location>
        <begin position="62"/>
        <end position="99"/>
    </location>
</feature>
<feature type="region of interest" description="Disordered" evidence="1">
    <location>
        <begin position="1"/>
        <end position="99"/>
    </location>
</feature>
<evidence type="ECO:0000256" key="1">
    <source>
        <dbReference type="SAM" id="MobiDB-lite"/>
    </source>
</evidence>
<reference evidence="2" key="1">
    <citation type="journal article" date="2020" name="Microb. Genom.">
        <title>Genetic diversity of clinical and environmental Mucorales isolates obtained from an investigation of mucormycosis cases among solid organ transplant recipients.</title>
        <authorList>
            <person name="Nguyen M.H."/>
            <person name="Kaul D."/>
            <person name="Muto C."/>
            <person name="Cheng S.J."/>
            <person name="Richter R.A."/>
            <person name="Bruno V.M."/>
            <person name="Liu G."/>
            <person name="Beyhan S."/>
            <person name="Sundermann A.J."/>
            <person name="Mounaud S."/>
            <person name="Pasculle A.W."/>
            <person name="Nierman W.C."/>
            <person name="Driscoll E."/>
            <person name="Cumbie R."/>
            <person name="Clancy C.J."/>
            <person name="Dupont C.L."/>
        </authorList>
    </citation>
    <scope>NUCLEOTIDE SEQUENCE</scope>
    <source>
        <strain evidence="2">GL11</strain>
    </source>
</reference>